<dbReference type="AlphaFoldDB" id="A0A0B5AXU3"/>
<keyword evidence="4" id="KW-1185">Reference proteome</keyword>
<dbReference type="Pfam" id="PF12245">
    <property type="entry name" value="Big_3_2"/>
    <property type="match status" value="2"/>
</dbReference>
<dbReference type="Proteomes" id="UP000031449">
    <property type="component" value="Plasmid unnamed"/>
</dbReference>
<reference evidence="3 4" key="1">
    <citation type="submission" date="2014-08" db="EMBL/GenBank/DDBJ databases">
        <title>Complete genome of a marine bacteria Jeotgalibacillus malaysiensis.</title>
        <authorList>
            <person name="Yaakop A.S."/>
            <person name="Chan K.-G."/>
            <person name="Goh K.M."/>
        </authorList>
    </citation>
    <scope>NUCLEOTIDE SEQUENCE [LARGE SCALE GENOMIC DNA]</scope>
    <source>
        <strain evidence="3 4">D5</strain>
        <plasmid evidence="4">Plasmid</plasmid>
    </source>
</reference>
<dbReference type="BioCyc" id="JESP1508404:G14D9-13543-MONOMER"/>
<dbReference type="OrthoDB" id="340819at2"/>
<evidence type="ECO:0000313" key="3">
    <source>
        <dbReference type="EMBL" id="AJD93537.1"/>
    </source>
</evidence>
<dbReference type="InterPro" id="IPR022038">
    <property type="entry name" value="Ig-like_bact"/>
</dbReference>
<accession>A0A0B5AXU3</accession>
<proteinExistence type="predicted"/>
<feature type="domain" description="Ig-like" evidence="2">
    <location>
        <begin position="396"/>
        <end position="418"/>
    </location>
</feature>
<organism evidence="3 4">
    <name type="scientific">Jeotgalibacillus malaysiensis</name>
    <dbReference type="NCBI Taxonomy" id="1508404"/>
    <lineage>
        <taxon>Bacteria</taxon>
        <taxon>Bacillati</taxon>
        <taxon>Bacillota</taxon>
        <taxon>Bacilli</taxon>
        <taxon>Bacillales</taxon>
        <taxon>Caryophanaceae</taxon>
        <taxon>Jeotgalibacillus</taxon>
    </lineage>
</organism>
<evidence type="ECO:0000313" key="4">
    <source>
        <dbReference type="Proteomes" id="UP000031449"/>
    </source>
</evidence>
<gene>
    <name evidence="3" type="ORF">JMA_42200</name>
</gene>
<name>A0A0B5AXU3_9BACL</name>
<keyword evidence="3" id="KW-0614">Plasmid</keyword>
<protein>
    <recommendedName>
        <fullName evidence="2">Ig-like domain-containing protein</fullName>
    </recommendedName>
</protein>
<evidence type="ECO:0000256" key="1">
    <source>
        <dbReference type="SAM" id="SignalP"/>
    </source>
</evidence>
<feature type="chain" id="PRO_5039383059" description="Ig-like domain-containing protein" evidence="1">
    <location>
        <begin position="26"/>
        <end position="586"/>
    </location>
</feature>
<feature type="signal peptide" evidence="1">
    <location>
        <begin position="1"/>
        <end position="25"/>
    </location>
</feature>
<dbReference type="KEGG" id="jeo:JMA_42200"/>
<feature type="domain" description="Ig-like" evidence="2">
    <location>
        <begin position="115"/>
        <end position="194"/>
    </location>
</feature>
<evidence type="ECO:0000259" key="2">
    <source>
        <dbReference type="Pfam" id="PF12245"/>
    </source>
</evidence>
<geneLocation type="plasmid" evidence="4"/>
<keyword evidence="1" id="KW-0732">Signal</keyword>
<dbReference type="HOGENOM" id="CLU_465237_0_0_9"/>
<sequence>MSSKYKRKWLSLTAALFLVTPVVQLSTPTEVQAVADTFTLTAISDDVISVQLNGTPQVRLPGGTITTTNTTYRVTKNNTYTFVGIDGEVKSQKSITMTNVPNQPPLLIVSPGENVKLRFESEDAHSGVKEMRYKIYNETSGAGSANFTAWETYKTVKDYVIPSIPNSTNSYWVVEAEFKDVAGNVKTSIITRFMIENWAPEVSLDATDEWINKDEFESNQQRIKATGTSQFGQPVRIQYGVAKDTFVKWDTTVSFNRPSLPSGYSETKDGDILSFNYESASYTLPINKDGYFNVFMQIAKQSNNREILSNVVSKRIGLDTTSPTGAIKINDGEDAVPSTDVTLNFTAEDSLSGVESIGICEVDVDTGRTMTEKCKTYPGDTTQADWTFGDTIISGQVEMTVTDKAGNTTVERSQQVIFAKLAIDNIKLTKNRNPQKYKDGFEEKSWQWKGEEETMLAGSNFEFEFGYNVGVANIDDYELTDTSKVKVYFGNSDTPVIYGVELIPGKKATLRPINESVAQKDQNKILLDESLSPQTNVFVEIELEVQKVSNGRKLPAETTGKMLFGKIGDKSLDDVVNEAIQFNEVN</sequence>
<dbReference type="EMBL" id="CP009417">
    <property type="protein sequence ID" value="AJD93537.1"/>
    <property type="molecule type" value="Genomic_DNA"/>
</dbReference>